<dbReference type="EMBL" id="JAUHJQ010000001">
    <property type="protein sequence ID" value="MDN4171399.1"/>
    <property type="molecule type" value="Genomic_DNA"/>
</dbReference>
<dbReference type="GO" id="GO:0032259">
    <property type="term" value="P:methylation"/>
    <property type="evidence" value="ECO:0007669"/>
    <property type="project" value="UniProtKB-KW"/>
</dbReference>
<evidence type="ECO:0000259" key="5">
    <source>
        <dbReference type="Pfam" id="PF13649"/>
    </source>
</evidence>
<name>A0ABT8FA72_9ACTN</name>
<dbReference type="Gene3D" id="3.40.50.150">
    <property type="entry name" value="Vaccinia Virus protein VP39"/>
    <property type="match status" value="1"/>
</dbReference>
<feature type="domain" description="Methyltransferase" evidence="5">
    <location>
        <begin position="63"/>
        <end position="154"/>
    </location>
</feature>
<keyword evidence="3" id="KW-0949">S-adenosyl-L-methionine</keyword>
<accession>A0ABT8FA72</accession>
<evidence type="ECO:0000313" key="7">
    <source>
        <dbReference type="Proteomes" id="UP001168620"/>
    </source>
</evidence>
<proteinExistence type="predicted"/>
<dbReference type="InterPro" id="IPR029063">
    <property type="entry name" value="SAM-dependent_MTases_sf"/>
</dbReference>
<dbReference type="PANTHER" id="PTHR43464">
    <property type="entry name" value="METHYLTRANSFERASE"/>
    <property type="match status" value="1"/>
</dbReference>
<organism evidence="6 7">
    <name type="scientific">Nocardioides oceani</name>
    <dbReference type="NCBI Taxonomy" id="3058369"/>
    <lineage>
        <taxon>Bacteria</taxon>
        <taxon>Bacillati</taxon>
        <taxon>Actinomycetota</taxon>
        <taxon>Actinomycetes</taxon>
        <taxon>Propionibacteriales</taxon>
        <taxon>Nocardioidaceae</taxon>
        <taxon>Nocardioides</taxon>
    </lineage>
</organism>
<dbReference type="InterPro" id="IPR041698">
    <property type="entry name" value="Methyltransf_25"/>
</dbReference>
<evidence type="ECO:0000256" key="4">
    <source>
        <dbReference type="SAM" id="MobiDB-lite"/>
    </source>
</evidence>
<evidence type="ECO:0000313" key="6">
    <source>
        <dbReference type="EMBL" id="MDN4171399.1"/>
    </source>
</evidence>
<evidence type="ECO:0000256" key="1">
    <source>
        <dbReference type="ARBA" id="ARBA00022603"/>
    </source>
</evidence>
<dbReference type="PANTHER" id="PTHR43464:SF19">
    <property type="entry name" value="UBIQUINONE BIOSYNTHESIS O-METHYLTRANSFERASE, MITOCHONDRIAL"/>
    <property type="match status" value="1"/>
</dbReference>
<keyword evidence="7" id="KW-1185">Reference proteome</keyword>
<reference evidence="6" key="1">
    <citation type="submission" date="2023-06" db="EMBL/GenBank/DDBJ databases">
        <title>Draft genome sequence of Nocardioides sp. SOB77.</title>
        <authorList>
            <person name="Zhang G."/>
        </authorList>
    </citation>
    <scope>NUCLEOTIDE SEQUENCE</scope>
    <source>
        <strain evidence="6">SOB77</strain>
    </source>
</reference>
<keyword evidence="2 6" id="KW-0808">Transferase</keyword>
<dbReference type="EC" id="2.1.1.-" evidence="6"/>
<dbReference type="CDD" id="cd02440">
    <property type="entry name" value="AdoMet_MTases"/>
    <property type="match status" value="1"/>
</dbReference>
<evidence type="ECO:0000256" key="2">
    <source>
        <dbReference type="ARBA" id="ARBA00022679"/>
    </source>
</evidence>
<dbReference type="GO" id="GO:0008168">
    <property type="term" value="F:methyltransferase activity"/>
    <property type="evidence" value="ECO:0007669"/>
    <property type="project" value="UniProtKB-KW"/>
</dbReference>
<comment type="caution">
    <text evidence="6">The sequence shown here is derived from an EMBL/GenBank/DDBJ whole genome shotgun (WGS) entry which is preliminary data.</text>
</comment>
<dbReference type="SUPFAM" id="SSF53335">
    <property type="entry name" value="S-adenosyl-L-methionine-dependent methyltransferases"/>
    <property type="match status" value="1"/>
</dbReference>
<dbReference type="RefSeq" id="WP_300950327.1">
    <property type="nucleotide sequence ID" value="NZ_JAUHJQ010000001.1"/>
</dbReference>
<keyword evidence="1 6" id="KW-0489">Methyltransferase</keyword>
<gene>
    <name evidence="6" type="ORF">QWY28_00420</name>
</gene>
<dbReference type="Pfam" id="PF13649">
    <property type="entry name" value="Methyltransf_25"/>
    <property type="match status" value="1"/>
</dbReference>
<evidence type="ECO:0000256" key="3">
    <source>
        <dbReference type="ARBA" id="ARBA00022691"/>
    </source>
</evidence>
<feature type="region of interest" description="Disordered" evidence="4">
    <location>
        <begin position="1"/>
        <end position="21"/>
    </location>
</feature>
<dbReference type="Proteomes" id="UP001168620">
    <property type="component" value="Unassembled WGS sequence"/>
</dbReference>
<protein>
    <submittedName>
        <fullName evidence="6">Class I SAM-dependent methyltransferase</fullName>
        <ecNumber evidence="6">2.1.1.-</ecNumber>
    </submittedName>
</protein>
<sequence length="226" mass="24664">MSEHQHEQHEHRHGDDHDRGIDPAMWTAAFWDERYGGTDAVWSGRPNRRLVEQAADLPPGTAVDVGCGEGADAVWLARQGWQVTGVDVSRVALERGAAHAAEAGVAVEWRQVDLVAGEGLPAAYDLVSAHFLHPPAELLGDLLRRLGEAVRPGGTLLFVGHHPRDLAARDQHAAMLPLMPTPEQVVAHLDPQVWDVRVADVQAREQLVEGRPATVHDSVVRAVRAR</sequence>